<accession>A0A2S2DS10</accession>
<dbReference type="OrthoDB" id="9803889at2"/>
<proteinExistence type="inferred from homology"/>
<evidence type="ECO:0000256" key="4">
    <source>
        <dbReference type="ARBA" id="ARBA00022490"/>
    </source>
</evidence>
<evidence type="ECO:0000256" key="5">
    <source>
        <dbReference type="ARBA" id="ARBA00022705"/>
    </source>
</evidence>
<comment type="subcellular location">
    <subcellularLocation>
        <location evidence="1 9 10">Cytoplasm</location>
    </subcellularLocation>
</comment>
<evidence type="ECO:0000256" key="8">
    <source>
        <dbReference type="ARBA" id="ARBA00023125"/>
    </source>
</evidence>
<dbReference type="InterPro" id="IPR001238">
    <property type="entry name" value="DNA-binding_RecF"/>
</dbReference>
<keyword evidence="8 9" id="KW-0238">DNA-binding</keyword>
<protein>
    <recommendedName>
        <fullName evidence="3 9">DNA replication and repair protein RecF</fullName>
    </recommendedName>
</protein>
<keyword evidence="7 9" id="KW-0067">ATP-binding</keyword>
<evidence type="ECO:0000259" key="11">
    <source>
        <dbReference type="Pfam" id="PF02463"/>
    </source>
</evidence>
<gene>
    <name evidence="9" type="primary">recF</name>
    <name evidence="12" type="ORF">HME7025_00209</name>
</gene>
<keyword evidence="6 9" id="KW-0547">Nucleotide-binding</keyword>
<dbReference type="Pfam" id="PF02463">
    <property type="entry name" value="SMC_N"/>
    <property type="match status" value="1"/>
</dbReference>
<evidence type="ECO:0000256" key="6">
    <source>
        <dbReference type="ARBA" id="ARBA00022741"/>
    </source>
</evidence>
<evidence type="ECO:0000256" key="3">
    <source>
        <dbReference type="ARBA" id="ARBA00020170"/>
    </source>
</evidence>
<dbReference type="SUPFAM" id="SSF52540">
    <property type="entry name" value="P-loop containing nucleoside triphosphate hydrolases"/>
    <property type="match status" value="1"/>
</dbReference>
<sequence length="367" mass="42320">MYLKSLQVKQFKSYAEAQFDFISNINCIVGENGIGKTNLLDAIHFLSMTKSARGVGDPLCIQHGEDYFMIQGNFVYQKQDSSKLPASETQITCAYQRGQKKSFLRDQKAYPRLADHIGNFPVVLMDPYDTDLIREGSEERRRFFDGMMAQMDRAFLDNLLRYNRIVQQRNTLLKHFAERGMVDRIQIDSYHEPMVQLGEMIAQARVDFLKKYLPNFQAHYAKLSDDREQVNINIESSFPLGELDASLRNVEAQDLAAQRSTLGIHRDDFSFEINGFPLKKFGSQGQQKSFVVALKLAQFDTLAQAHPRKPLLLLDDIFDKLDDRRIQRLVQMMAEDHFGQVFITDARPERTKSLLKNLQGEIKYLAL</sequence>
<evidence type="ECO:0000256" key="7">
    <source>
        <dbReference type="ARBA" id="ARBA00022840"/>
    </source>
</evidence>
<dbReference type="NCBIfam" id="TIGR00611">
    <property type="entry name" value="recf"/>
    <property type="match status" value="1"/>
</dbReference>
<dbReference type="GO" id="GO:0003697">
    <property type="term" value="F:single-stranded DNA binding"/>
    <property type="evidence" value="ECO:0007669"/>
    <property type="project" value="UniProtKB-UniRule"/>
</dbReference>
<comment type="similarity">
    <text evidence="2 9 10">Belongs to the RecF family.</text>
</comment>
<dbReference type="GO" id="GO:0006302">
    <property type="term" value="P:double-strand break repair"/>
    <property type="evidence" value="ECO:0007669"/>
    <property type="project" value="TreeGrafter"/>
</dbReference>
<dbReference type="GO" id="GO:0006260">
    <property type="term" value="P:DNA replication"/>
    <property type="evidence" value="ECO:0007669"/>
    <property type="project" value="UniProtKB-UniRule"/>
</dbReference>
<dbReference type="InterPro" id="IPR018078">
    <property type="entry name" value="DNA-binding_RecF_CS"/>
</dbReference>
<evidence type="ECO:0000256" key="10">
    <source>
        <dbReference type="RuleBase" id="RU000578"/>
    </source>
</evidence>
<keyword evidence="9 10" id="KW-0227">DNA damage</keyword>
<dbReference type="GO" id="GO:0005737">
    <property type="term" value="C:cytoplasm"/>
    <property type="evidence" value="ECO:0007669"/>
    <property type="project" value="UniProtKB-SubCell"/>
</dbReference>
<dbReference type="InterPro" id="IPR003395">
    <property type="entry name" value="RecF/RecN/SMC_N"/>
</dbReference>
<keyword evidence="4 9" id="KW-0963">Cytoplasm</keyword>
<dbReference type="GO" id="GO:0005524">
    <property type="term" value="F:ATP binding"/>
    <property type="evidence" value="ECO:0007669"/>
    <property type="project" value="UniProtKB-UniRule"/>
</dbReference>
<dbReference type="Gene3D" id="3.40.50.300">
    <property type="entry name" value="P-loop containing nucleotide triphosphate hydrolases"/>
    <property type="match status" value="1"/>
</dbReference>
<keyword evidence="9 10" id="KW-0742">SOS response</keyword>
<dbReference type="PANTHER" id="PTHR32182">
    <property type="entry name" value="DNA REPLICATION AND REPAIR PROTEIN RECF"/>
    <property type="match status" value="1"/>
</dbReference>
<reference evidence="13" key="1">
    <citation type="submission" date="2018-05" db="EMBL/GenBank/DDBJ databases">
        <title>Pseudarcicella sp. HME7025 Genome sequencing and assembly.</title>
        <authorList>
            <person name="Kim H."/>
            <person name="Kang H."/>
            <person name="Joh K."/>
        </authorList>
    </citation>
    <scope>NUCLEOTIDE SEQUENCE [LARGE SCALE GENOMIC DNA]</scope>
    <source>
        <strain evidence="13">HME7025</strain>
    </source>
</reference>
<feature type="domain" description="RecF/RecN/SMC N-terminal" evidence="11">
    <location>
        <begin position="2"/>
        <end position="352"/>
    </location>
</feature>
<dbReference type="EMBL" id="CP029346">
    <property type="protein sequence ID" value="AWL08092.1"/>
    <property type="molecule type" value="Genomic_DNA"/>
</dbReference>
<dbReference type="GO" id="GO:0009432">
    <property type="term" value="P:SOS response"/>
    <property type="evidence" value="ECO:0007669"/>
    <property type="project" value="UniProtKB-UniRule"/>
</dbReference>
<feature type="binding site" evidence="9">
    <location>
        <begin position="30"/>
        <end position="37"/>
    </location>
    <ligand>
        <name>ATP</name>
        <dbReference type="ChEBI" id="CHEBI:30616"/>
    </ligand>
</feature>
<dbReference type="KEGG" id="psez:HME7025_00209"/>
<name>A0A2S2DS10_9BACT</name>
<evidence type="ECO:0000313" key="12">
    <source>
        <dbReference type="EMBL" id="AWL08092.1"/>
    </source>
</evidence>
<dbReference type="Gene3D" id="1.20.1050.90">
    <property type="entry name" value="RecF/RecN/SMC, N-terminal domain"/>
    <property type="match status" value="1"/>
</dbReference>
<dbReference type="InterPro" id="IPR042174">
    <property type="entry name" value="RecF_2"/>
</dbReference>
<dbReference type="AlphaFoldDB" id="A0A2S2DS10"/>
<evidence type="ECO:0000313" key="13">
    <source>
        <dbReference type="Proteomes" id="UP000245468"/>
    </source>
</evidence>
<keyword evidence="5 9" id="KW-0235">DNA replication</keyword>
<dbReference type="PROSITE" id="PS00618">
    <property type="entry name" value="RECF_2"/>
    <property type="match status" value="1"/>
</dbReference>
<evidence type="ECO:0000256" key="1">
    <source>
        <dbReference type="ARBA" id="ARBA00004496"/>
    </source>
</evidence>
<comment type="function">
    <text evidence="9 10">The RecF protein is involved in DNA metabolism; it is required for DNA replication and normal SOS inducibility. RecF binds preferentially to single-stranded, linear DNA. It also seems to bind ATP.</text>
</comment>
<keyword evidence="13" id="KW-1185">Reference proteome</keyword>
<keyword evidence="9 10" id="KW-0234">DNA repair</keyword>
<dbReference type="PANTHER" id="PTHR32182:SF0">
    <property type="entry name" value="DNA REPLICATION AND REPAIR PROTEIN RECF"/>
    <property type="match status" value="1"/>
</dbReference>
<dbReference type="RefSeq" id="WP_109321868.1">
    <property type="nucleotide sequence ID" value="NZ_CP029346.1"/>
</dbReference>
<dbReference type="Proteomes" id="UP000245468">
    <property type="component" value="Chromosome"/>
</dbReference>
<dbReference type="HAMAP" id="MF_00365">
    <property type="entry name" value="RecF"/>
    <property type="match status" value="1"/>
</dbReference>
<organism evidence="12 13">
    <name type="scientific">Aquirufa nivalisilvae</name>
    <dbReference type="NCBI Taxonomy" id="2516557"/>
    <lineage>
        <taxon>Bacteria</taxon>
        <taxon>Pseudomonadati</taxon>
        <taxon>Bacteroidota</taxon>
        <taxon>Cytophagia</taxon>
        <taxon>Cytophagales</taxon>
        <taxon>Flectobacillaceae</taxon>
        <taxon>Aquirufa</taxon>
    </lineage>
</organism>
<evidence type="ECO:0000256" key="2">
    <source>
        <dbReference type="ARBA" id="ARBA00008016"/>
    </source>
</evidence>
<evidence type="ECO:0000256" key="9">
    <source>
        <dbReference type="HAMAP-Rule" id="MF_00365"/>
    </source>
</evidence>
<dbReference type="InterPro" id="IPR027417">
    <property type="entry name" value="P-loop_NTPase"/>
</dbReference>
<dbReference type="GO" id="GO:0000731">
    <property type="term" value="P:DNA synthesis involved in DNA repair"/>
    <property type="evidence" value="ECO:0007669"/>
    <property type="project" value="TreeGrafter"/>
</dbReference>